<dbReference type="SUPFAM" id="SSF56214">
    <property type="entry name" value="4'-phosphopantetheinyl transferase"/>
    <property type="match status" value="1"/>
</dbReference>
<dbReference type="Pfam" id="PF01648">
    <property type="entry name" value="ACPS"/>
    <property type="match status" value="1"/>
</dbReference>
<dbReference type="Gene3D" id="3.90.470.20">
    <property type="entry name" value="4'-phosphopantetheinyl transferase domain"/>
    <property type="match status" value="1"/>
</dbReference>
<dbReference type="Proteomes" id="UP001568894">
    <property type="component" value="Unassembled WGS sequence"/>
</dbReference>
<accession>A0ABV4KA69</accession>
<gene>
    <name evidence="3" type="ORF">QO192_04200</name>
</gene>
<organism evidence="3 4">
    <name type="scientific">Flavobacterium frigidarium</name>
    <dbReference type="NCBI Taxonomy" id="99286"/>
    <lineage>
        <taxon>Bacteria</taxon>
        <taxon>Pseudomonadati</taxon>
        <taxon>Bacteroidota</taxon>
        <taxon>Flavobacteriia</taxon>
        <taxon>Flavobacteriales</taxon>
        <taxon>Flavobacteriaceae</taxon>
        <taxon>Flavobacterium</taxon>
    </lineage>
</organism>
<dbReference type="RefSeq" id="WP_371568292.1">
    <property type="nucleotide sequence ID" value="NZ_JASMRN010000003.1"/>
</dbReference>
<keyword evidence="1 3" id="KW-0808">Transferase</keyword>
<protein>
    <submittedName>
        <fullName evidence="3">4'-phosphopantetheinyl transferase superfamily protein</fullName>
    </submittedName>
</protein>
<dbReference type="InterPro" id="IPR037143">
    <property type="entry name" value="4-PPantetheinyl_Trfase_dom_sf"/>
</dbReference>
<evidence type="ECO:0000313" key="3">
    <source>
        <dbReference type="EMBL" id="MEZ7514482.1"/>
    </source>
</evidence>
<evidence type="ECO:0000313" key="4">
    <source>
        <dbReference type="Proteomes" id="UP001568894"/>
    </source>
</evidence>
<feature type="domain" description="4'-phosphopantetheinyl transferase" evidence="2">
    <location>
        <begin position="2"/>
        <end position="75"/>
    </location>
</feature>
<dbReference type="InterPro" id="IPR008278">
    <property type="entry name" value="4-PPantetheinyl_Trfase_dom"/>
</dbReference>
<comment type="caution">
    <text evidence="3">The sequence shown here is derived from an EMBL/GenBank/DDBJ whole genome shotgun (WGS) entry which is preliminary data.</text>
</comment>
<evidence type="ECO:0000259" key="2">
    <source>
        <dbReference type="Pfam" id="PF01648"/>
    </source>
</evidence>
<evidence type="ECO:0000256" key="1">
    <source>
        <dbReference type="ARBA" id="ARBA00022679"/>
    </source>
</evidence>
<keyword evidence="4" id="KW-1185">Reference proteome</keyword>
<name>A0ABV4KA69_9FLAO</name>
<dbReference type="EMBL" id="JASMRN010000003">
    <property type="protein sequence ID" value="MEZ7514482.1"/>
    <property type="molecule type" value="Genomic_DNA"/>
</dbReference>
<proteinExistence type="predicted"/>
<reference evidence="3 4" key="1">
    <citation type="submission" date="2023-05" db="EMBL/GenBank/DDBJ databases">
        <title>Adaptations of aquatic viruses from atmosphere-close ecosystems of the Central Arctic Ocean.</title>
        <authorList>
            <person name="Rahlff J."/>
            <person name="Holmfeldt K."/>
        </authorList>
    </citation>
    <scope>NUCLEOTIDE SEQUENCE [LARGE SCALE GENOMIC DNA]</scope>
    <source>
        <strain evidence="3 4">Arc14</strain>
    </source>
</reference>
<dbReference type="GO" id="GO:0016740">
    <property type="term" value="F:transferase activity"/>
    <property type="evidence" value="ECO:0007669"/>
    <property type="project" value="UniProtKB-KW"/>
</dbReference>
<sequence>MIGNDVVDLATAKKENNWRRKGYLEKLFTEDEIAMIKTAENQDVMVWNLWSRKEAAYKIFNRETGLRAFMPLQLVCTYVNELQGTVYCQGKTYYTKTVVKPDHIHTIAAVDTKILENIVFLKDRKLILKKEGVPYLVQPETTQTVPVSISHHGNYEYIITTS</sequence>